<dbReference type="GO" id="GO:0004175">
    <property type="term" value="F:endopeptidase activity"/>
    <property type="evidence" value="ECO:0007669"/>
    <property type="project" value="UniProtKB-ARBA"/>
</dbReference>
<dbReference type="GO" id="GO:0080120">
    <property type="term" value="P:CAAX-box protein maturation"/>
    <property type="evidence" value="ECO:0007669"/>
    <property type="project" value="UniProtKB-ARBA"/>
</dbReference>
<sequence length="274" mass="31931">MKLKTKNLIYLFIPIIIVFTYPLLNAIIYNLLLYISSLYDGLSNFLENNYAMTDTLISLLLIILFFPLYKWITKNKITLQPIKSNFILLSIPFSLALGGISYIVLDLIERFLVPIGILKDEFTDFSNMWTQFENGAYFWVFLSIVFIGPLFEEILFRGIVYNFLEKYKSGLFPAILSGVLFGIWHGQAVQSIYTAIMGLILGYTYMKTKNLFYPVLLHMLNNFYSTLPPSMQSDYIYNIIDFVSVLMVVPFSVMFILKLKKYRENNKLKEREAE</sequence>
<gene>
    <name evidence="3" type="ORF">NCTC11088_01500</name>
</gene>
<feature type="transmembrane region" description="Helical" evidence="1">
    <location>
        <begin position="7"/>
        <end position="35"/>
    </location>
</feature>
<evidence type="ECO:0000313" key="3">
    <source>
        <dbReference type="EMBL" id="SUB75701.1"/>
    </source>
</evidence>
<dbReference type="Pfam" id="PF02517">
    <property type="entry name" value="Rce1-like"/>
    <property type="match status" value="1"/>
</dbReference>
<organism evidence="3 4">
    <name type="scientific">Peptoniphilus indolicus</name>
    <dbReference type="NCBI Taxonomy" id="33030"/>
    <lineage>
        <taxon>Bacteria</taxon>
        <taxon>Bacillati</taxon>
        <taxon>Bacillota</taxon>
        <taxon>Tissierellia</taxon>
        <taxon>Tissierellales</taxon>
        <taxon>Peptoniphilaceae</taxon>
        <taxon>Peptoniphilus</taxon>
    </lineage>
</organism>
<feature type="transmembrane region" description="Helical" evidence="1">
    <location>
        <begin position="136"/>
        <end position="155"/>
    </location>
</feature>
<evidence type="ECO:0000259" key="2">
    <source>
        <dbReference type="Pfam" id="PF02517"/>
    </source>
</evidence>
<feature type="transmembrane region" description="Helical" evidence="1">
    <location>
        <begin position="55"/>
        <end position="72"/>
    </location>
</feature>
<dbReference type="Proteomes" id="UP000254777">
    <property type="component" value="Unassembled WGS sequence"/>
</dbReference>
<name>A0A379DDM8_9FIRM</name>
<dbReference type="InterPro" id="IPR003675">
    <property type="entry name" value="Rce1/LyrA-like_dom"/>
</dbReference>
<dbReference type="EMBL" id="UGTH01000001">
    <property type="protein sequence ID" value="SUB75701.1"/>
    <property type="molecule type" value="Genomic_DNA"/>
</dbReference>
<keyword evidence="1" id="KW-0472">Membrane</keyword>
<keyword evidence="1" id="KW-1133">Transmembrane helix</keyword>
<evidence type="ECO:0000313" key="4">
    <source>
        <dbReference type="Proteomes" id="UP000254777"/>
    </source>
</evidence>
<feature type="transmembrane region" description="Helical" evidence="1">
    <location>
        <begin position="84"/>
        <end position="105"/>
    </location>
</feature>
<feature type="transmembrane region" description="Helical" evidence="1">
    <location>
        <begin position="190"/>
        <end position="206"/>
    </location>
</feature>
<evidence type="ECO:0000256" key="1">
    <source>
        <dbReference type="SAM" id="Phobius"/>
    </source>
</evidence>
<proteinExistence type="predicted"/>
<dbReference type="PANTHER" id="PTHR36435">
    <property type="entry name" value="SLR1288 PROTEIN"/>
    <property type="match status" value="1"/>
</dbReference>
<feature type="domain" description="CAAX prenyl protease 2/Lysostaphin resistance protein A-like" evidence="2">
    <location>
        <begin position="137"/>
        <end position="223"/>
    </location>
</feature>
<keyword evidence="3" id="KW-0378">Hydrolase</keyword>
<keyword evidence="3" id="KW-0645">Protease</keyword>
<dbReference type="GO" id="GO:0006508">
    <property type="term" value="P:proteolysis"/>
    <property type="evidence" value="ECO:0007669"/>
    <property type="project" value="UniProtKB-KW"/>
</dbReference>
<dbReference type="AlphaFoldDB" id="A0A379DDM8"/>
<keyword evidence="1" id="KW-0812">Transmembrane</keyword>
<dbReference type="RefSeq" id="WP_004820912.1">
    <property type="nucleotide sequence ID" value="NZ_UGTH01000001.1"/>
</dbReference>
<dbReference type="InterPro" id="IPR052710">
    <property type="entry name" value="CAAX_protease"/>
</dbReference>
<feature type="transmembrane region" description="Helical" evidence="1">
    <location>
        <begin position="235"/>
        <end position="257"/>
    </location>
</feature>
<dbReference type="PANTHER" id="PTHR36435:SF1">
    <property type="entry name" value="CAAX AMINO TERMINAL PROTEASE FAMILY PROTEIN"/>
    <property type="match status" value="1"/>
</dbReference>
<protein>
    <submittedName>
        <fullName evidence="3">CAAX amino terminal protease self- immunity</fullName>
    </submittedName>
</protein>
<reference evidence="3 4" key="1">
    <citation type="submission" date="2018-06" db="EMBL/GenBank/DDBJ databases">
        <authorList>
            <consortium name="Pathogen Informatics"/>
            <person name="Doyle S."/>
        </authorList>
    </citation>
    <scope>NUCLEOTIDE SEQUENCE [LARGE SCALE GENOMIC DNA]</scope>
    <source>
        <strain evidence="3 4">NCTC11088</strain>
    </source>
</reference>
<accession>A0A379DDM8</accession>